<accession>A0ACB9H8X3</accession>
<comment type="caution">
    <text evidence="1">The sequence shown here is derived from an EMBL/GenBank/DDBJ whole genome shotgun (WGS) entry which is preliminary data.</text>
</comment>
<gene>
    <name evidence="1" type="ORF">L2E82_05473</name>
</gene>
<protein>
    <submittedName>
        <fullName evidence="1">Uncharacterized protein</fullName>
    </submittedName>
</protein>
<dbReference type="EMBL" id="CM042009">
    <property type="protein sequence ID" value="KAI3791615.1"/>
    <property type="molecule type" value="Genomic_DNA"/>
</dbReference>
<dbReference type="Proteomes" id="UP001055811">
    <property type="component" value="Linkage Group LG01"/>
</dbReference>
<name>A0ACB9H8X3_CICIN</name>
<reference evidence="2" key="1">
    <citation type="journal article" date="2022" name="Mol. Ecol. Resour.">
        <title>The genomes of chicory, endive, great burdock and yacon provide insights into Asteraceae palaeo-polyploidization history and plant inulin production.</title>
        <authorList>
            <person name="Fan W."/>
            <person name="Wang S."/>
            <person name="Wang H."/>
            <person name="Wang A."/>
            <person name="Jiang F."/>
            <person name="Liu H."/>
            <person name="Zhao H."/>
            <person name="Xu D."/>
            <person name="Zhang Y."/>
        </authorList>
    </citation>
    <scope>NUCLEOTIDE SEQUENCE [LARGE SCALE GENOMIC DNA]</scope>
    <source>
        <strain evidence="2">cv. Punajuju</strain>
    </source>
</reference>
<evidence type="ECO:0000313" key="1">
    <source>
        <dbReference type="EMBL" id="KAI3791615.1"/>
    </source>
</evidence>
<reference evidence="1 2" key="2">
    <citation type="journal article" date="2022" name="Mol. Ecol. Resour.">
        <title>The genomes of chicory, endive, great burdock and yacon provide insights into Asteraceae paleo-polyploidization history and plant inulin production.</title>
        <authorList>
            <person name="Fan W."/>
            <person name="Wang S."/>
            <person name="Wang H."/>
            <person name="Wang A."/>
            <person name="Jiang F."/>
            <person name="Liu H."/>
            <person name="Zhao H."/>
            <person name="Xu D."/>
            <person name="Zhang Y."/>
        </authorList>
    </citation>
    <scope>NUCLEOTIDE SEQUENCE [LARGE SCALE GENOMIC DNA]</scope>
    <source>
        <strain evidence="2">cv. Punajuju</strain>
        <tissue evidence="1">Leaves</tissue>
    </source>
</reference>
<sequence length="125" mass="14666">MSVPNAFEKMPTEKSVAFHLFPRQFLRSPRFSLAVATRRPSIYKHVYGESTRHIQTPKSPPSFQGLSTETQQIHSKLQIFDHTHQYFVVSYKYTPHPPPNFVQVITFLCIQTLFDFLLIHRGKYQ</sequence>
<organism evidence="1 2">
    <name type="scientific">Cichorium intybus</name>
    <name type="common">Chicory</name>
    <dbReference type="NCBI Taxonomy" id="13427"/>
    <lineage>
        <taxon>Eukaryota</taxon>
        <taxon>Viridiplantae</taxon>
        <taxon>Streptophyta</taxon>
        <taxon>Embryophyta</taxon>
        <taxon>Tracheophyta</taxon>
        <taxon>Spermatophyta</taxon>
        <taxon>Magnoliopsida</taxon>
        <taxon>eudicotyledons</taxon>
        <taxon>Gunneridae</taxon>
        <taxon>Pentapetalae</taxon>
        <taxon>asterids</taxon>
        <taxon>campanulids</taxon>
        <taxon>Asterales</taxon>
        <taxon>Asteraceae</taxon>
        <taxon>Cichorioideae</taxon>
        <taxon>Cichorieae</taxon>
        <taxon>Cichoriinae</taxon>
        <taxon>Cichorium</taxon>
    </lineage>
</organism>
<keyword evidence="2" id="KW-1185">Reference proteome</keyword>
<evidence type="ECO:0000313" key="2">
    <source>
        <dbReference type="Proteomes" id="UP001055811"/>
    </source>
</evidence>
<proteinExistence type="predicted"/>